<evidence type="ECO:0000313" key="4">
    <source>
        <dbReference type="Proteomes" id="UP000006727"/>
    </source>
</evidence>
<dbReference type="EMBL" id="ABEU02000022">
    <property type="protein sequence ID" value="PNR30723.1"/>
    <property type="molecule type" value="Genomic_DNA"/>
</dbReference>
<dbReference type="EnsemblPlants" id="Pp3c22_12130V3.1">
    <property type="protein sequence ID" value="PAC:32903161.CDS.1"/>
    <property type="gene ID" value="Pp3c22_12130"/>
</dbReference>
<reference evidence="2 4" key="1">
    <citation type="journal article" date="2008" name="Science">
        <title>The Physcomitrella genome reveals evolutionary insights into the conquest of land by plants.</title>
        <authorList>
            <person name="Rensing S."/>
            <person name="Lang D."/>
            <person name="Zimmer A."/>
            <person name="Terry A."/>
            <person name="Salamov A."/>
            <person name="Shapiro H."/>
            <person name="Nishiyama T."/>
            <person name="Perroud P.-F."/>
            <person name="Lindquist E."/>
            <person name="Kamisugi Y."/>
            <person name="Tanahashi T."/>
            <person name="Sakakibara K."/>
            <person name="Fujita T."/>
            <person name="Oishi K."/>
            <person name="Shin-I T."/>
            <person name="Kuroki Y."/>
            <person name="Toyoda A."/>
            <person name="Suzuki Y."/>
            <person name="Hashimoto A."/>
            <person name="Yamaguchi K."/>
            <person name="Sugano A."/>
            <person name="Kohara Y."/>
            <person name="Fujiyama A."/>
            <person name="Anterola A."/>
            <person name="Aoki S."/>
            <person name="Ashton N."/>
            <person name="Barbazuk W.B."/>
            <person name="Barker E."/>
            <person name="Bennetzen J."/>
            <person name="Bezanilla M."/>
            <person name="Blankenship R."/>
            <person name="Cho S.H."/>
            <person name="Dutcher S."/>
            <person name="Estelle M."/>
            <person name="Fawcett J.A."/>
            <person name="Gundlach H."/>
            <person name="Hanada K."/>
            <person name="Heyl A."/>
            <person name="Hicks K.A."/>
            <person name="Hugh J."/>
            <person name="Lohr M."/>
            <person name="Mayer K."/>
            <person name="Melkozernov A."/>
            <person name="Murata T."/>
            <person name="Nelson D."/>
            <person name="Pils B."/>
            <person name="Prigge M."/>
            <person name="Reiss B."/>
            <person name="Renner T."/>
            <person name="Rombauts S."/>
            <person name="Rushton P."/>
            <person name="Sanderfoot A."/>
            <person name="Schween G."/>
            <person name="Shiu S.-H."/>
            <person name="Stueber K."/>
            <person name="Theodoulou F.L."/>
            <person name="Tu H."/>
            <person name="Van de Peer Y."/>
            <person name="Verrier P.J."/>
            <person name="Waters E."/>
            <person name="Wood A."/>
            <person name="Yang L."/>
            <person name="Cove D."/>
            <person name="Cuming A."/>
            <person name="Hasebe M."/>
            <person name="Lucas S."/>
            <person name="Mishler D.B."/>
            <person name="Reski R."/>
            <person name="Grigoriev I."/>
            <person name="Quatrano R.S."/>
            <person name="Boore J.L."/>
        </authorList>
    </citation>
    <scope>NUCLEOTIDE SEQUENCE [LARGE SCALE GENOMIC DNA]</scope>
    <source>
        <strain evidence="3 4">cv. Gransden 2004</strain>
    </source>
</reference>
<sequence length="250" mass="28401">MSEVTLPSAMKRVPFWEPGHATLKQLHVQERESRNSQSLFRADNVFTLPGLKANHLHVKLLVELVWWLNWIARTKVYLSFHMKRVPSWDPCTSCRLHNRHPSPFELPPVPVIVPNPILTETSIGAGSLGNTMDMITSMIRNASKCILILSAGSGHYFVPVAKVEKGGEYAMRLGMNWAYREFQLEYEDDAGKKVLVTSDDCCDYERITITERDGQLVLDTVPRNHYGPSSSEAGWQTKTIKRSFLSWLTS</sequence>
<dbReference type="PaxDb" id="3218-PP1S244_14V6.1"/>
<dbReference type="PANTHER" id="PTHR48468">
    <property type="entry name" value="PLASTOCYANIN-LIKE DOMAIN-CONTAINING PROTEIN"/>
    <property type="match status" value="1"/>
</dbReference>
<accession>A0A2K1IN72</accession>
<name>A0A2K1IN72_PHYPA</name>
<evidence type="ECO:0000313" key="2">
    <source>
        <dbReference type="EMBL" id="PNR30723.1"/>
    </source>
</evidence>
<reference evidence="3" key="3">
    <citation type="submission" date="2020-12" db="UniProtKB">
        <authorList>
            <consortium name="EnsemblPlants"/>
        </authorList>
    </citation>
    <scope>IDENTIFICATION</scope>
</reference>
<gene>
    <name evidence="2" type="ORF">PHYPA_027039</name>
</gene>
<proteinExistence type="predicted"/>
<evidence type="ECO:0000313" key="3">
    <source>
        <dbReference type="EnsemblPlants" id="PAC:32903161.CDS.1"/>
    </source>
</evidence>
<evidence type="ECO:0000259" key="1">
    <source>
        <dbReference type="Pfam" id="PF24928"/>
    </source>
</evidence>
<organism evidence="2">
    <name type="scientific">Physcomitrium patens</name>
    <name type="common">Spreading-leaved earth moss</name>
    <name type="synonym">Physcomitrella patens</name>
    <dbReference type="NCBI Taxonomy" id="3218"/>
    <lineage>
        <taxon>Eukaryota</taxon>
        <taxon>Viridiplantae</taxon>
        <taxon>Streptophyta</taxon>
        <taxon>Embryophyta</taxon>
        <taxon>Bryophyta</taxon>
        <taxon>Bryophytina</taxon>
        <taxon>Bryopsida</taxon>
        <taxon>Funariidae</taxon>
        <taxon>Funariales</taxon>
        <taxon>Funariaceae</taxon>
        <taxon>Physcomitrium</taxon>
    </lineage>
</organism>
<dbReference type="Proteomes" id="UP000006727">
    <property type="component" value="Chromosome 22"/>
</dbReference>
<dbReference type="AlphaFoldDB" id="A0A2K1IN72"/>
<dbReference type="InParanoid" id="A0A2K1IN72"/>
<dbReference type="Pfam" id="PF24928">
    <property type="entry name" value="DUF7748"/>
    <property type="match status" value="1"/>
</dbReference>
<dbReference type="PANTHER" id="PTHR48468:SF1">
    <property type="entry name" value="PLASTOCYANIN-LIKE DOMAIN-CONTAINING PROTEIN"/>
    <property type="match status" value="1"/>
</dbReference>
<protein>
    <recommendedName>
        <fullName evidence="1">DUF7748 domain-containing protein</fullName>
    </recommendedName>
</protein>
<reference evidence="2 4" key="2">
    <citation type="journal article" date="2018" name="Plant J.">
        <title>The Physcomitrella patens chromosome-scale assembly reveals moss genome structure and evolution.</title>
        <authorList>
            <person name="Lang D."/>
            <person name="Ullrich K.K."/>
            <person name="Murat F."/>
            <person name="Fuchs J."/>
            <person name="Jenkins J."/>
            <person name="Haas F.B."/>
            <person name="Piednoel M."/>
            <person name="Gundlach H."/>
            <person name="Van Bel M."/>
            <person name="Meyberg R."/>
            <person name="Vives C."/>
            <person name="Morata J."/>
            <person name="Symeonidi A."/>
            <person name="Hiss M."/>
            <person name="Muchero W."/>
            <person name="Kamisugi Y."/>
            <person name="Saleh O."/>
            <person name="Blanc G."/>
            <person name="Decker E.L."/>
            <person name="van Gessel N."/>
            <person name="Grimwood J."/>
            <person name="Hayes R.D."/>
            <person name="Graham S.W."/>
            <person name="Gunter L.E."/>
            <person name="McDaniel S.F."/>
            <person name="Hoernstein S.N.W."/>
            <person name="Larsson A."/>
            <person name="Li F.W."/>
            <person name="Perroud P.F."/>
            <person name="Phillips J."/>
            <person name="Ranjan P."/>
            <person name="Rokshar D.S."/>
            <person name="Rothfels C.J."/>
            <person name="Schneider L."/>
            <person name="Shu S."/>
            <person name="Stevenson D.W."/>
            <person name="Thummler F."/>
            <person name="Tillich M."/>
            <person name="Villarreal Aguilar J.C."/>
            <person name="Widiez T."/>
            <person name="Wong G.K."/>
            <person name="Wymore A."/>
            <person name="Zhang Y."/>
            <person name="Zimmer A.D."/>
            <person name="Quatrano R.S."/>
            <person name="Mayer K.F.X."/>
            <person name="Goodstein D."/>
            <person name="Casacuberta J.M."/>
            <person name="Vandepoele K."/>
            <person name="Reski R."/>
            <person name="Cuming A.C."/>
            <person name="Tuskan G.A."/>
            <person name="Maumus F."/>
            <person name="Salse J."/>
            <person name="Schmutz J."/>
            <person name="Rensing S.A."/>
        </authorList>
    </citation>
    <scope>NUCLEOTIDE SEQUENCE [LARGE SCALE GENOMIC DNA]</scope>
    <source>
        <strain evidence="3 4">cv. Gransden 2004</strain>
    </source>
</reference>
<keyword evidence="4" id="KW-1185">Reference proteome</keyword>
<dbReference type="InterPro" id="IPR056650">
    <property type="entry name" value="DUF7748"/>
</dbReference>
<feature type="domain" description="DUF7748" evidence="1">
    <location>
        <begin position="136"/>
        <end position="224"/>
    </location>
</feature>
<dbReference type="Gramene" id="Pp3c22_12130V3.1">
    <property type="protein sequence ID" value="PAC:32903161.CDS.1"/>
    <property type="gene ID" value="Pp3c22_12130"/>
</dbReference>